<proteinExistence type="predicted"/>
<protein>
    <submittedName>
        <fullName evidence="1">Uncharacterized protein</fullName>
    </submittedName>
</protein>
<evidence type="ECO:0000313" key="1">
    <source>
        <dbReference type="EMBL" id="KAK3776123.1"/>
    </source>
</evidence>
<reference evidence="1" key="1">
    <citation type="journal article" date="2023" name="G3 (Bethesda)">
        <title>A reference genome for the long-term kleptoplast-retaining sea slug Elysia crispata morphotype clarki.</title>
        <authorList>
            <person name="Eastman K.E."/>
            <person name="Pendleton A.L."/>
            <person name="Shaikh M.A."/>
            <person name="Suttiyut T."/>
            <person name="Ogas R."/>
            <person name="Tomko P."/>
            <person name="Gavelis G."/>
            <person name="Widhalm J.R."/>
            <person name="Wisecaver J.H."/>
        </authorList>
    </citation>
    <scope>NUCLEOTIDE SEQUENCE</scope>
    <source>
        <strain evidence="1">ECLA1</strain>
    </source>
</reference>
<dbReference type="EMBL" id="JAWDGP010003248">
    <property type="protein sequence ID" value="KAK3776123.1"/>
    <property type="molecule type" value="Genomic_DNA"/>
</dbReference>
<name>A0AAE0ZUV9_9GAST</name>
<gene>
    <name evidence="1" type="ORF">RRG08_046790</name>
</gene>
<organism evidence="1 2">
    <name type="scientific">Elysia crispata</name>
    <name type="common">lettuce slug</name>
    <dbReference type="NCBI Taxonomy" id="231223"/>
    <lineage>
        <taxon>Eukaryota</taxon>
        <taxon>Metazoa</taxon>
        <taxon>Spiralia</taxon>
        <taxon>Lophotrochozoa</taxon>
        <taxon>Mollusca</taxon>
        <taxon>Gastropoda</taxon>
        <taxon>Heterobranchia</taxon>
        <taxon>Euthyneura</taxon>
        <taxon>Panpulmonata</taxon>
        <taxon>Sacoglossa</taxon>
        <taxon>Placobranchoidea</taxon>
        <taxon>Plakobranchidae</taxon>
        <taxon>Elysia</taxon>
    </lineage>
</organism>
<dbReference type="Proteomes" id="UP001283361">
    <property type="component" value="Unassembled WGS sequence"/>
</dbReference>
<evidence type="ECO:0000313" key="2">
    <source>
        <dbReference type="Proteomes" id="UP001283361"/>
    </source>
</evidence>
<sequence>MIWNAVGKDRCKEFDIGVMMPKNDRCDRSELRKINPKMEGKQKELLDLHVENSIHFVIERPLRHQEIFSPLGLFRKLTTSRNTKVIQITTFFDYQT</sequence>
<comment type="caution">
    <text evidence="1">The sequence shown here is derived from an EMBL/GenBank/DDBJ whole genome shotgun (WGS) entry which is preliminary data.</text>
</comment>
<dbReference type="AlphaFoldDB" id="A0AAE0ZUV9"/>
<accession>A0AAE0ZUV9</accession>
<keyword evidence="2" id="KW-1185">Reference proteome</keyword>